<name>A0A0H3ZLN5_9VIBR</name>
<dbReference type="AlphaFoldDB" id="A0A0H3ZLN5"/>
<keyword evidence="1" id="KW-0472">Membrane</keyword>
<sequence>MGAKPQIAIIFGATAVLLAYMAGRIDVAKGGFTVGWSSIAVCLFLIIIAPIIADSNIKYRKEQNPDDAEILE</sequence>
<feature type="transmembrane region" description="Helical" evidence="1">
    <location>
        <begin position="34"/>
        <end position="53"/>
    </location>
</feature>
<protein>
    <submittedName>
        <fullName evidence="2">Uncharacterized protein</fullName>
    </submittedName>
</protein>
<reference evidence="2" key="1">
    <citation type="journal article" date="2015" name="MBio">
        <title>Eco-Evolutionary Dynamics of Episomes among Ecologically Cohesive Bacterial Populations.</title>
        <authorList>
            <person name="Xue H."/>
            <person name="Cordero O.X."/>
            <person name="Camas F.M."/>
            <person name="Trimble W."/>
            <person name="Meyer F."/>
            <person name="Guglielmini J."/>
            <person name="Rocha E.P."/>
            <person name="Polz M.F."/>
        </authorList>
    </citation>
    <scope>NUCLEOTIDE SEQUENCE</scope>
    <source>
        <strain evidence="2">FF_61</strain>
    </source>
</reference>
<keyword evidence="1" id="KW-1133">Transmembrane helix</keyword>
<keyword evidence="1" id="KW-0812">Transmembrane</keyword>
<accession>A0A0H3ZLN5</accession>
<evidence type="ECO:0000313" key="2">
    <source>
        <dbReference type="EMBL" id="AKN37015.1"/>
    </source>
</evidence>
<evidence type="ECO:0000256" key="1">
    <source>
        <dbReference type="SAM" id="Phobius"/>
    </source>
</evidence>
<organism evidence="2">
    <name type="scientific">Vibrio cyclitrophicus</name>
    <dbReference type="NCBI Taxonomy" id="47951"/>
    <lineage>
        <taxon>Bacteria</taxon>
        <taxon>Pseudomonadati</taxon>
        <taxon>Pseudomonadota</taxon>
        <taxon>Gammaproteobacteria</taxon>
        <taxon>Vibrionales</taxon>
        <taxon>Vibrionaceae</taxon>
        <taxon>Vibrio</taxon>
    </lineage>
</organism>
<dbReference type="EMBL" id="KP795522">
    <property type="protein sequence ID" value="AKN37015.1"/>
    <property type="molecule type" value="Genomic_DNA"/>
</dbReference>
<proteinExistence type="predicted"/>